<dbReference type="OMA" id="CRAQAFA"/>
<dbReference type="HOGENOM" id="CLU_112243_0_0_1"/>
<dbReference type="CDD" id="cd11709">
    <property type="entry name" value="SPRY"/>
    <property type="match status" value="1"/>
</dbReference>
<dbReference type="eggNOG" id="ENOG502S7EF">
    <property type="taxonomic scope" value="Eukaryota"/>
</dbReference>
<evidence type="ECO:0000259" key="2">
    <source>
        <dbReference type="PROSITE" id="PS50188"/>
    </source>
</evidence>
<reference evidence="4" key="1">
    <citation type="journal article" date="2006" name="Science">
        <title>Phytophthora genome sequences uncover evolutionary origins and mechanisms of pathogenesis.</title>
        <authorList>
            <person name="Tyler B.M."/>
            <person name="Tripathy S."/>
            <person name="Zhang X."/>
            <person name="Dehal P."/>
            <person name="Jiang R.H."/>
            <person name="Aerts A."/>
            <person name="Arredondo F.D."/>
            <person name="Baxter L."/>
            <person name="Bensasson D."/>
            <person name="Beynon J.L."/>
            <person name="Chapman J."/>
            <person name="Damasceno C.M."/>
            <person name="Dorrance A.E."/>
            <person name="Dou D."/>
            <person name="Dickerman A.W."/>
            <person name="Dubchak I.L."/>
            <person name="Garbelotto M."/>
            <person name="Gijzen M."/>
            <person name="Gordon S.G."/>
            <person name="Govers F."/>
            <person name="Grunwald N.J."/>
            <person name="Huang W."/>
            <person name="Ivors K.L."/>
            <person name="Jones R.W."/>
            <person name="Kamoun S."/>
            <person name="Krampis K."/>
            <person name="Lamour K.H."/>
            <person name="Lee M.K."/>
            <person name="McDonald W.H."/>
            <person name="Medina M."/>
            <person name="Meijer H.J."/>
            <person name="Nordberg E.K."/>
            <person name="Maclean D.J."/>
            <person name="Ospina-Giraldo M.D."/>
            <person name="Morris P.F."/>
            <person name="Phuntumart V."/>
            <person name="Putnam N.H."/>
            <person name="Rash S."/>
            <person name="Rose J.K."/>
            <person name="Sakihama Y."/>
            <person name="Salamov A.A."/>
            <person name="Savidor A."/>
            <person name="Scheuring C.F."/>
            <person name="Smith B.M."/>
            <person name="Sobral B.W."/>
            <person name="Terry A."/>
            <person name="Torto-Alalibo T.A."/>
            <person name="Win J."/>
            <person name="Xu Z."/>
            <person name="Zhang H."/>
            <person name="Grigoriev I.V."/>
            <person name="Rokhsar D.S."/>
            <person name="Boore J.L."/>
        </authorList>
    </citation>
    <scope>NUCLEOTIDE SEQUENCE [LARGE SCALE GENOMIC DNA]</scope>
    <source>
        <strain evidence="4">Pr102</strain>
    </source>
</reference>
<dbReference type="EnsemblProtists" id="Phyra85706">
    <property type="protein sequence ID" value="Phyra85706"/>
    <property type="gene ID" value="Phyra85706"/>
</dbReference>
<organism evidence="3 4">
    <name type="scientific">Phytophthora ramorum</name>
    <name type="common">Sudden oak death agent</name>
    <dbReference type="NCBI Taxonomy" id="164328"/>
    <lineage>
        <taxon>Eukaryota</taxon>
        <taxon>Sar</taxon>
        <taxon>Stramenopiles</taxon>
        <taxon>Oomycota</taxon>
        <taxon>Peronosporomycetes</taxon>
        <taxon>Peronosporales</taxon>
        <taxon>Peronosporaceae</taxon>
        <taxon>Phytophthora</taxon>
    </lineage>
</organism>
<proteinExistence type="predicted"/>
<dbReference type="GeneID" id="94221695"/>
<dbReference type="Proteomes" id="UP000005238">
    <property type="component" value="Unassembled WGS sequence"/>
</dbReference>
<dbReference type="VEuPathDB" id="FungiDB:KRP22_8788"/>
<dbReference type="InterPro" id="IPR050672">
    <property type="entry name" value="FBXO45-Fsn/SPSB_families"/>
</dbReference>
<evidence type="ECO:0000313" key="4">
    <source>
        <dbReference type="Proteomes" id="UP000005238"/>
    </source>
</evidence>
<dbReference type="OrthoDB" id="295536at2759"/>
<feature type="region of interest" description="Disordered" evidence="1">
    <location>
        <begin position="111"/>
        <end position="136"/>
    </location>
</feature>
<keyword evidence="4" id="KW-1185">Reference proteome</keyword>
<dbReference type="Pfam" id="PF00622">
    <property type="entry name" value="SPRY"/>
    <property type="match status" value="1"/>
</dbReference>
<accession>H3H524</accession>
<dbReference type="InterPro" id="IPR013320">
    <property type="entry name" value="ConA-like_dom_sf"/>
</dbReference>
<dbReference type="VEuPathDB" id="FungiDB:KRP23_15012"/>
<name>H3H524_PHYRM</name>
<dbReference type="InterPro" id="IPR043136">
    <property type="entry name" value="B30.2/SPRY_sf"/>
</dbReference>
<evidence type="ECO:0000313" key="3">
    <source>
        <dbReference type="EnsemblProtists" id="Phyra85706"/>
    </source>
</evidence>
<sequence length="188" mass="20474">MAERVRQCPRGKRTRVLRHLYFTSGRHYWEVLVERVADPRSVFVGVAPSEKFETGATEQTVGYAATGEILHSGEEVCRAQAFAVGDTVGVYLDMNAQQVAFFLNDEAQLDPSEGDQVTTAGGEHGERTDGPLMNGDPDLEMKAPVCAVDARRVAWYSFHSRAMFAAVGCSSRADSLAVVGADVPDGYR</sequence>
<dbReference type="Gene3D" id="2.60.120.920">
    <property type="match status" value="1"/>
</dbReference>
<dbReference type="InterPro" id="IPR003877">
    <property type="entry name" value="SPRY_dom"/>
</dbReference>
<dbReference type="AlphaFoldDB" id="H3H524"/>
<dbReference type="PANTHER" id="PTHR12245">
    <property type="entry name" value="SPRY DOMAIN CONTAINING SOCS BOX PROTEIN"/>
    <property type="match status" value="1"/>
</dbReference>
<dbReference type="PANTHER" id="PTHR12245:SF5">
    <property type="entry name" value="SPRY DOMAIN-CONTAINING SOCS BOX PROTEIN 3"/>
    <property type="match status" value="1"/>
</dbReference>
<feature type="domain" description="B30.2/SPRY" evidence="2">
    <location>
        <begin position="1"/>
        <end position="152"/>
    </location>
</feature>
<dbReference type="InterPro" id="IPR001870">
    <property type="entry name" value="B30.2/SPRY"/>
</dbReference>
<dbReference type="SUPFAM" id="SSF49899">
    <property type="entry name" value="Concanavalin A-like lectins/glucanases"/>
    <property type="match status" value="1"/>
</dbReference>
<dbReference type="InParanoid" id="H3H524"/>
<dbReference type="EMBL" id="DS566279">
    <property type="status" value="NOT_ANNOTATED_CDS"/>
    <property type="molecule type" value="Genomic_DNA"/>
</dbReference>
<dbReference type="RefSeq" id="XP_067736907.1">
    <property type="nucleotide sequence ID" value="XM_067885902.1"/>
</dbReference>
<protein>
    <recommendedName>
        <fullName evidence="2">B30.2/SPRY domain-containing protein</fullName>
    </recommendedName>
</protein>
<dbReference type="PROSITE" id="PS50188">
    <property type="entry name" value="B302_SPRY"/>
    <property type="match status" value="1"/>
</dbReference>
<reference evidence="3" key="2">
    <citation type="submission" date="2015-06" db="UniProtKB">
        <authorList>
            <consortium name="EnsemblProtists"/>
        </authorList>
    </citation>
    <scope>IDENTIFICATION</scope>
    <source>
        <strain evidence="3">Pr102</strain>
    </source>
</reference>
<evidence type="ECO:0000256" key="1">
    <source>
        <dbReference type="SAM" id="MobiDB-lite"/>
    </source>
</evidence>